<protein>
    <submittedName>
        <fullName evidence="1">Uncharacterized protein</fullName>
    </submittedName>
</protein>
<dbReference type="AlphaFoldDB" id="A0A9C9EKH9"/>
<gene>
    <name evidence="1" type="ORF">ENI34_01050</name>
</gene>
<proteinExistence type="predicted"/>
<evidence type="ECO:0000313" key="2">
    <source>
        <dbReference type="Proteomes" id="UP000885826"/>
    </source>
</evidence>
<dbReference type="EMBL" id="DRIG01000014">
    <property type="protein sequence ID" value="HEC77714.1"/>
    <property type="molecule type" value="Genomic_DNA"/>
</dbReference>
<name>A0A9C9EKH9_UNCW3</name>
<reference evidence="1" key="1">
    <citation type="journal article" date="2020" name="mSystems">
        <title>Genome- and Community-Level Interaction Insights into Carbon Utilization and Element Cycling Functions of Hydrothermarchaeota in Hydrothermal Sediment.</title>
        <authorList>
            <person name="Zhou Z."/>
            <person name="Liu Y."/>
            <person name="Xu W."/>
            <person name="Pan J."/>
            <person name="Luo Z.H."/>
            <person name="Li M."/>
        </authorList>
    </citation>
    <scope>NUCLEOTIDE SEQUENCE</scope>
    <source>
        <strain evidence="1">HyVt-388</strain>
    </source>
</reference>
<accession>A0A9C9EKH9</accession>
<dbReference type="Proteomes" id="UP000885826">
    <property type="component" value="Unassembled WGS sequence"/>
</dbReference>
<evidence type="ECO:0000313" key="1">
    <source>
        <dbReference type="EMBL" id="HEC77714.1"/>
    </source>
</evidence>
<sequence>MMFLLFFLLSTEFSICTTNGAQYNRDVAFDGTNFLVIWEDHRSGTALYHLYGSRVTSSGSVLDPNGDRYAAQNDTVMDQSIAWGGGTYLIAYRDHC</sequence>
<organism evidence="1 2">
    <name type="scientific">candidate division WOR-3 bacterium</name>
    <dbReference type="NCBI Taxonomy" id="2052148"/>
    <lineage>
        <taxon>Bacteria</taxon>
        <taxon>Bacteria division WOR-3</taxon>
    </lineage>
</organism>
<comment type="caution">
    <text evidence="1">The sequence shown here is derived from an EMBL/GenBank/DDBJ whole genome shotgun (WGS) entry which is preliminary data.</text>
</comment>